<dbReference type="AlphaFoldDB" id="A0A7I4AJ00"/>
<sequence length="84" mass="9844">MIIEGFSNGEACIGNRPFISFAITRDFNYRPHSGIVLEVESNFYDYCIDEKTIFVGIGINKIYKDKRIFEKMYQIYESIKDCPK</sequence>
<dbReference type="InParanoid" id="A0A7I4AJ00"/>
<evidence type="ECO:0000313" key="1">
    <source>
        <dbReference type="EnsemblPlants" id="Pp3c13_23360V3.2"/>
    </source>
</evidence>
<proteinExistence type="predicted"/>
<evidence type="ECO:0000313" key="2">
    <source>
        <dbReference type="Proteomes" id="UP000006727"/>
    </source>
</evidence>
<dbReference type="Gramene" id="Pp3c13_23360V3.2">
    <property type="protein sequence ID" value="Pp3c13_23360V3.2"/>
    <property type="gene ID" value="Pp3c13_23360"/>
</dbReference>
<accession>A0A7I4AJ00</accession>
<name>A0A7I4AJ00_PHYPA</name>
<reference evidence="1 2" key="2">
    <citation type="journal article" date="2018" name="Plant J.">
        <title>The Physcomitrella patens chromosome-scale assembly reveals moss genome structure and evolution.</title>
        <authorList>
            <person name="Lang D."/>
            <person name="Ullrich K.K."/>
            <person name="Murat F."/>
            <person name="Fuchs J."/>
            <person name="Jenkins J."/>
            <person name="Haas F.B."/>
            <person name="Piednoel M."/>
            <person name="Gundlach H."/>
            <person name="Van Bel M."/>
            <person name="Meyberg R."/>
            <person name="Vives C."/>
            <person name="Morata J."/>
            <person name="Symeonidi A."/>
            <person name="Hiss M."/>
            <person name="Muchero W."/>
            <person name="Kamisugi Y."/>
            <person name="Saleh O."/>
            <person name="Blanc G."/>
            <person name="Decker E.L."/>
            <person name="van Gessel N."/>
            <person name="Grimwood J."/>
            <person name="Hayes R.D."/>
            <person name="Graham S.W."/>
            <person name="Gunter L.E."/>
            <person name="McDaniel S.F."/>
            <person name="Hoernstein S.N.W."/>
            <person name="Larsson A."/>
            <person name="Li F.W."/>
            <person name="Perroud P.F."/>
            <person name="Phillips J."/>
            <person name="Ranjan P."/>
            <person name="Rokshar D.S."/>
            <person name="Rothfels C.J."/>
            <person name="Schneider L."/>
            <person name="Shu S."/>
            <person name="Stevenson D.W."/>
            <person name="Thummler F."/>
            <person name="Tillich M."/>
            <person name="Villarreal Aguilar J.C."/>
            <person name="Widiez T."/>
            <person name="Wong G.K."/>
            <person name="Wymore A."/>
            <person name="Zhang Y."/>
            <person name="Zimmer A.D."/>
            <person name="Quatrano R.S."/>
            <person name="Mayer K.F.X."/>
            <person name="Goodstein D."/>
            <person name="Casacuberta J.M."/>
            <person name="Vandepoele K."/>
            <person name="Reski R."/>
            <person name="Cuming A.C."/>
            <person name="Tuskan G.A."/>
            <person name="Maumus F."/>
            <person name="Salse J."/>
            <person name="Schmutz J."/>
            <person name="Rensing S.A."/>
        </authorList>
    </citation>
    <scope>NUCLEOTIDE SEQUENCE [LARGE SCALE GENOMIC DNA]</scope>
    <source>
        <strain evidence="1 2">cv. Gransden 2004</strain>
    </source>
</reference>
<dbReference type="EMBL" id="ABEU02000013">
    <property type="status" value="NOT_ANNOTATED_CDS"/>
    <property type="molecule type" value="Genomic_DNA"/>
</dbReference>
<organism evidence="1 2">
    <name type="scientific">Physcomitrium patens</name>
    <name type="common">Spreading-leaved earth moss</name>
    <name type="synonym">Physcomitrella patens</name>
    <dbReference type="NCBI Taxonomy" id="3218"/>
    <lineage>
        <taxon>Eukaryota</taxon>
        <taxon>Viridiplantae</taxon>
        <taxon>Streptophyta</taxon>
        <taxon>Embryophyta</taxon>
        <taxon>Bryophyta</taxon>
        <taxon>Bryophytina</taxon>
        <taxon>Bryopsida</taxon>
        <taxon>Funariidae</taxon>
        <taxon>Funariales</taxon>
        <taxon>Funariaceae</taxon>
        <taxon>Physcomitrium</taxon>
    </lineage>
</organism>
<dbReference type="Proteomes" id="UP000006727">
    <property type="component" value="Chromosome 13"/>
</dbReference>
<keyword evidence="2" id="KW-1185">Reference proteome</keyword>
<reference evidence="1" key="3">
    <citation type="submission" date="2020-12" db="UniProtKB">
        <authorList>
            <consortium name="EnsemblPlants"/>
        </authorList>
    </citation>
    <scope>IDENTIFICATION</scope>
</reference>
<dbReference type="EnsemblPlants" id="Pp3c13_23360V3.2">
    <property type="protein sequence ID" value="Pp3c13_23360V3.2"/>
    <property type="gene ID" value="Pp3c13_23360"/>
</dbReference>
<protein>
    <submittedName>
        <fullName evidence="1">Uncharacterized protein</fullName>
    </submittedName>
</protein>
<reference evidence="1 2" key="1">
    <citation type="journal article" date="2008" name="Science">
        <title>The Physcomitrella genome reveals evolutionary insights into the conquest of land by plants.</title>
        <authorList>
            <person name="Rensing S."/>
            <person name="Lang D."/>
            <person name="Zimmer A."/>
            <person name="Terry A."/>
            <person name="Salamov A."/>
            <person name="Shapiro H."/>
            <person name="Nishiyama T."/>
            <person name="Perroud P.-F."/>
            <person name="Lindquist E."/>
            <person name="Kamisugi Y."/>
            <person name="Tanahashi T."/>
            <person name="Sakakibara K."/>
            <person name="Fujita T."/>
            <person name="Oishi K."/>
            <person name="Shin-I T."/>
            <person name="Kuroki Y."/>
            <person name="Toyoda A."/>
            <person name="Suzuki Y."/>
            <person name="Hashimoto A."/>
            <person name="Yamaguchi K."/>
            <person name="Sugano A."/>
            <person name="Kohara Y."/>
            <person name="Fujiyama A."/>
            <person name="Anterola A."/>
            <person name="Aoki S."/>
            <person name="Ashton N."/>
            <person name="Barbazuk W.B."/>
            <person name="Barker E."/>
            <person name="Bennetzen J."/>
            <person name="Bezanilla M."/>
            <person name="Blankenship R."/>
            <person name="Cho S.H."/>
            <person name="Dutcher S."/>
            <person name="Estelle M."/>
            <person name="Fawcett J.A."/>
            <person name="Gundlach H."/>
            <person name="Hanada K."/>
            <person name="Heyl A."/>
            <person name="Hicks K.A."/>
            <person name="Hugh J."/>
            <person name="Lohr M."/>
            <person name="Mayer K."/>
            <person name="Melkozernov A."/>
            <person name="Murata T."/>
            <person name="Nelson D."/>
            <person name="Pils B."/>
            <person name="Prigge M."/>
            <person name="Reiss B."/>
            <person name="Renner T."/>
            <person name="Rombauts S."/>
            <person name="Rushton P."/>
            <person name="Sanderfoot A."/>
            <person name="Schween G."/>
            <person name="Shiu S.-H."/>
            <person name="Stueber K."/>
            <person name="Theodoulou F.L."/>
            <person name="Tu H."/>
            <person name="Van de Peer Y."/>
            <person name="Verrier P.J."/>
            <person name="Waters E."/>
            <person name="Wood A."/>
            <person name="Yang L."/>
            <person name="Cove D."/>
            <person name="Cuming A."/>
            <person name="Hasebe M."/>
            <person name="Lucas S."/>
            <person name="Mishler D.B."/>
            <person name="Reski R."/>
            <person name="Grigoriev I."/>
            <person name="Quatrano R.S."/>
            <person name="Boore J.L."/>
        </authorList>
    </citation>
    <scope>NUCLEOTIDE SEQUENCE [LARGE SCALE GENOMIC DNA]</scope>
    <source>
        <strain evidence="1 2">cv. Gransden 2004</strain>
    </source>
</reference>